<reference evidence="1" key="1">
    <citation type="submission" date="2023-05" db="EMBL/GenBank/DDBJ databases">
        <authorList>
            <consortium name="ELIXIR-Norway"/>
        </authorList>
    </citation>
    <scope>NUCLEOTIDE SEQUENCE</scope>
</reference>
<reference evidence="1" key="2">
    <citation type="submission" date="2025-03" db="EMBL/GenBank/DDBJ databases">
        <authorList>
            <consortium name="ELIXIR-Norway"/>
            <consortium name="Elixir Norway"/>
        </authorList>
    </citation>
    <scope>NUCLEOTIDE SEQUENCE</scope>
</reference>
<dbReference type="Proteomes" id="UP001162501">
    <property type="component" value="Chromosome 9"/>
</dbReference>
<evidence type="ECO:0000313" key="2">
    <source>
        <dbReference type="Proteomes" id="UP001162501"/>
    </source>
</evidence>
<sequence length="103" mass="11460">MPWTVARQAPQSMGFPRPEYWSGLHFLLPTQGWNRCLLHCQGVTEQEPWELPGTGLPPNLPPKLLSEITLSDLPGVRTLPQCREKLKSLANSQQGTEACPATK</sequence>
<evidence type="ECO:0000313" key="1">
    <source>
        <dbReference type="EMBL" id="CAN0571278.1"/>
    </source>
</evidence>
<proteinExistence type="predicted"/>
<accession>A0AC60A949</accession>
<name>A0AC60A949_RANTA</name>
<organism evidence="1 2">
    <name type="scientific">Rangifer tarandus platyrhynchus</name>
    <name type="common">Svalbard reindeer</name>
    <dbReference type="NCBI Taxonomy" id="3082113"/>
    <lineage>
        <taxon>Eukaryota</taxon>
        <taxon>Metazoa</taxon>
        <taxon>Chordata</taxon>
        <taxon>Craniata</taxon>
        <taxon>Vertebrata</taxon>
        <taxon>Euteleostomi</taxon>
        <taxon>Mammalia</taxon>
        <taxon>Eutheria</taxon>
        <taxon>Laurasiatheria</taxon>
        <taxon>Artiodactyla</taxon>
        <taxon>Ruminantia</taxon>
        <taxon>Pecora</taxon>
        <taxon>Cervidae</taxon>
        <taxon>Odocoileinae</taxon>
        <taxon>Rangifer</taxon>
    </lineage>
</organism>
<protein>
    <submittedName>
        <fullName evidence="1">Uncharacterized protein</fullName>
    </submittedName>
</protein>
<dbReference type="EMBL" id="OX596093">
    <property type="protein sequence ID" value="CAN0571278.1"/>
    <property type="molecule type" value="Genomic_DNA"/>
</dbReference>
<gene>
    <name evidence="1" type="ORF">MRATA1EN22A_LOCUS28281</name>
</gene>